<dbReference type="Proteomes" id="UP000469424">
    <property type="component" value="Unassembled WGS sequence"/>
</dbReference>
<feature type="region of interest" description="Phosphopantothenoylcysteine decarboxylase" evidence="3">
    <location>
        <begin position="1"/>
        <end position="189"/>
    </location>
</feature>
<dbReference type="InterPro" id="IPR035929">
    <property type="entry name" value="CoaB-like_sf"/>
</dbReference>
<keyword evidence="3 4" id="KW-0288">FMN</keyword>
<evidence type="ECO:0000256" key="1">
    <source>
        <dbReference type="ARBA" id="ARBA00022793"/>
    </source>
</evidence>
<comment type="pathway">
    <text evidence="3 4">Cofactor biosynthesis; coenzyme A biosynthesis; CoA from (R)-pantothenate: step 2/5.</text>
</comment>
<comment type="caution">
    <text evidence="3">Lacks conserved residue(s) required for the propagation of feature annotation.</text>
</comment>
<gene>
    <name evidence="3 7" type="primary">coaBC</name>
    <name evidence="7" type="ORF">FYJ65_06735</name>
</gene>
<dbReference type="EC" id="6.3.2.5" evidence="3"/>
<dbReference type="RefSeq" id="WP_154554588.1">
    <property type="nucleotide sequence ID" value="NZ_VUNA01000012.1"/>
</dbReference>
<evidence type="ECO:0000259" key="6">
    <source>
        <dbReference type="Pfam" id="PF04127"/>
    </source>
</evidence>
<dbReference type="PANTHER" id="PTHR14359">
    <property type="entry name" value="HOMO-OLIGOMERIC FLAVIN CONTAINING CYS DECARBOXYLASE FAMILY"/>
    <property type="match status" value="1"/>
</dbReference>
<keyword evidence="3" id="KW-0460">Magnesium</keyword>
<dbReference type="Gene3D" id="3.40.50.10300">
    <property type="entry name" value="CoaB-like"/>
    <property type="match status" value="1"/>
</dbReference>
<organism evidence="7 8">
    <name type="scientific">Mogibacterium kristiansenii</name>
    <dbReference type="NCBI Taxonomy" id="2606708"/>
    <lineage>
        <taxon>Bacteria</taxon>
        <taxon>Bacillati</taxon>
        <taxon>Bacillota</taxon>
        <taxon>Clostridia</taxon>
        <taxon>Peptostreptococcales</taxon>
        <taxon>Anaerovoracaceae</taxon>
        <taxon>Mogibacterium</taxon>
    </lineage>
</organism>
<comment type="pathway">
    <text evidence="3 4">Cofactor biosynthesis; coenzyme A biosynthesis; CoA from (R)-pantothenate: step 3/5.</text>
</comment>
<dbReference type="SUPFAM" id="SSF52507">
    <property type="entry name" value="Homo-oligomeric flavin-containing Cys decarboxylases, HFCD"/>
    <property type="match status" value="1"/>
</dbReference>
<dbReference type="EC" id="4.1.1.36" evidence="3"/>
<dbReference type="EMBL" id="VUNA01000012">
    <property type="protein sequence ID" value="MST71026.1"/>
    <property type="molecule type" value="Genomic_DNA"/>
</dbReference>
<keyword evidence="3 4" id="KW-0285">Flavoprotein</keyword>
<dbReference type="GO" id="GO:0004633">
    <property type="term" value="F:phosphopantothenoylcysteine decarboxylase activity"/>
    <property type="evidence" value="ECO:0007669"/>
    <property type="project" value="UniProtKB-UniRule"/>
</dbReference>
<accession>A0A6N7XM45</accession>
<feature type="binding site" evidence="3">
    <location>
        <position position="278"/>
    </location>
    <ligand>
        <name>CTP</name>
        <dbReference type="ChEBI" id="CHEBI:37563"/>
    </ligand>
</feature>
<feature type="domain" description="Flavoprotein" evidence="5">
    <location>
        <begin position="5"/>
        <end position="176"/>
    </location>
</feature>
<comment type="caution">
    <text evidence="7">The sequence shown here is derived from an EMBL/GenBank/DDBJ whole genome shotgun (WGS) entry which is preliminary data.</text>
</comment>
<dbReference type="InterPro" id="IPR007085">
    <property type="entry name" value="DNA/pantothenate-metab_flavo_C"/>
</dbReference>
<dbReference type="GO" id="GO:0010181">
    <property type="term" value="F:FMN binding"/>
    <property type="evidence" value="ECO:0007669"/>
    <property type="project" value="UniProtKB-UniRule"/>
</dbReference>
<keyword evidence="3 4" id="KW-0436">Ligase</keyword>
<comment type="similarity">
    <text evidence="3 4">In the N-terminal section; belongs to the HFCD (homo-oligomeric flavin containing Cys decarboxylase) superfamily.</text>
</comment>
<evidence type="ECO:0000259" key="5">
    <source>
        <dbReference type="Pfam" id="PF02441"/>
    </source>
</evidence>
<feature type="binding site" evidence="3">
    <location>
        <position position="288"/>
    </location>
    <ligand>
        <name>CTP</name>
        <dbReference type="ChEBI" id="CHEBI:37563"/>
    </ligand>
</feature>
<keyword evidence="3" id="KW-0511">Multifunctional enzyme</keyword>
<dbReference type="NCBIfam" id="TIGR00521">
    <property type="entry name" value="coaBC_dfp"/>
    <property type="match status" value="1"/>
</dbReference>
<comment type="catalytic activity">
    <reaction evidence="3 4">
        <text>(R)-4'-phosphopantothenate + L-cysteine + CTP = N-[(R)-4-phosphopantothenoyl]-L-cysteine + CMP + diphosphate + H(+)</text>
        <dbReference type="Rhea" id="RHEA:19397"/>
        <dbReference type="ChEBI" id="CHEBI:10986"/>
        <dbReference type="ChEBI" id="CHEBI:15378"/>
        <dbReference type="ChEBI" id="CHEBI:33019"/>
        <dbReference type="ChEBI" id="CHEBI:35235"/>
        <dbReference type="ChEBI" id="CHEBI:37563"/>
        <dbReference type="ChEBI" id="CHEBI:59458"/>
        <dbReference type="ChEBI" id="CHEBI:60377"/>
        <dbReference type="EC" id="6.3.2.5"/>
    </reaction>
</comment>
<dbReference type="SUPFAM" id="SSF102645">
    <property type="entry name" value="CoaB-like"/>
    <property type="match status" value="1"/>
</dbReference>
<comment type="catalytic activity">
    <reaction evidence="3 4">
        <text>N-[(R)-4-phosphopantothenoyl]-L-cysteine + H(+) = (R)-4'-phosphopantetheine + CO2</text>
        <dbReference type="Rhea" id="RHEA:16793"/>
        <dbReference type="ChEBI" id="CHEBI:15378"/>
        <dbReference type="ChEBI" id="CHEBI:16526"/>
        <dbReference type="ChEBI" id="CHEBI:59458"/>
        <dbReference type="ChEBI" id="CHEBI:61723"/>
        <dbReference type="EC" id="4.1.1.36"/>
    </reaction>
</comment>
<evidence type="ECO:0000313" key="7">
    <source>
        <dbReference type="EMBL" id="MST71026.1"/>
    </source>
</evidence>
<dbReference type="Pfam" id="PF02441">
    <property type="entry name" value="Flavoprotein"/>
    <property type="match status" value="1"/>
</dbReference>
<keyword evidence="1 3" id="KW-0210">Decarboxylase</keyword>
<dbReference type="GO" id="GO:0015941">
    <property type="term" value="P:pantothenate catabolic process"/>
    <property type="evidence" value="ECO:0007669"/>
    <property type="project" value="InterPro"/>
</dbReference>
<feature type="binding site" evidence="3">
    <location>
        <position position="323"/>
    </location>
    <ligand>
        <name>CTP</name>
        <dbReference type="ChEBI" id="CHEBI:37563"/>
    </ligand>
</feature>
<sequence length="399" mass="43126">MLQGKTVLLGITGGIAAYKSAMLASALKKQHADVHVIMTKNATRFIAPLTFETLTNNRVSVDTFDRNFKYDVEHISLAKAADLICVAPATADFMAKAAHGLADDMLTTVLLAAKCPKLVAPAMNTAMYENPITQDNMAILRKYGFHIMNPANGHLACGDSGPGKMPEPEVLLEEILYLLACDKDFAGKRVLVTAGPTQESIDPVRYITNHSTGKMGYALARAASFRGAEVTLISGPTALQPPAHAEFIPVTDAEEMHDAVLEQVPKADFVFKAAAVADYTPAVTYDQKVKKKDEDVSIPLTRTKDILKDVAGIRRADQILCGFSMETENLIENSRGKLERKGLDMIAANSLRTEGAGFGTDTNVITVITKDLVRELPIQSKFDAAGELLTMALAMANRE</sequence>
<dbReference type="GO" id="GO:0004632">
    <property type="term" value="F:phosphopantothenate--cysteine ligase activity"/>
    <property type="evidence" value="ECO:0007669"/>
    <property type="project" value="UniProtKB-UniRule"/>
</dbReference>
<dbReference type="Pfam" id="PF04127">
    <property type="entry name" value="DFP"/>
    <property type="match status" value="1"/>
</dbReference>
<keyword evidence="2 3" id="KW-0456">Lyase</keyword>
<dbReference type="InterPro" id="IPR005252">
    <property type="entry name" value="CoaBC"/>
</dbReference>
<dbReference type="PANTHER" id="PTHR14359:SF6">
    <property type="entry name" value="PHOSPHOPANTOTHENOYLCYSTEINE DECARBOXYLASE"/>
    <property type="match status" value="1"/>
</dbReference>
<feature type="binding site" evidence="3">
    <location>
        <position position="337"/>
    </location>
    <ligand>
        <name>CTP</name>
        <dbReference type="ChEBI" id="CHEBI:37563"/>
    </ligand>
</feature>
<proteinExistence type="inferred from homology"/>
<dbReference type="HAMAP" id="MF_02225">
    <property type="entry name" value="CoaBC"/>
    <property type="match status" value="1"/>
</dbReference>
<dbReference type="GO" id="GO:0046872">
    <property type="term" value="F:metal ion binding"/>
    <property type="evidence" value="ECO:0007669"/>
    <property type="project" value="UniProtKB-KW"/>
</dbReference>
<keyword evidence="8" id="KW-1185">Reference proteome</keyword>
<comment type="cofactor">
    <cofactor evidence="3">
        <name>FMN</name>
        <dbReference type="ChEBI" id="CHEBI:58210"/>
    </cofactor>
    <text evidence="3">Binds 1 FMN per subunit.</text>
</comment>
<feature type="active site" description="Proton donor" evidence="3">
    <location>
        <position position="157"/>
    </location>
</feature>
<evidence type="ECO:0000313" key="8">
    <source>
        <dbReference type="Proteomes" id="UP000469424"/>
    </source>
</evidence>
<comment type="function">
    <text evidence="4">Catalyzes two steps in the biosynthesis of coenzyme A. In the first step cysteine is conjugated to 4'-phosphopantothenate to form 4-phosphopantothenoylcysteine, in the latter compound is decarboxylated to form 4'-phosphopantotheine.</text>
</comment>
<evidence type="ECO:0000256" key="4">
    <source>
        <dbReference type="RuleBase" id="RU364078"/>
    </source>
</evidence>
<comment type="function">
    <text evidence="3">Catalyzes two sequential steps in the biosynthesis of coenzyme A. In the first step cysteine is conjugated to 4'-phosphopantothenate to form 4-phosphopantothenoylcysteine. In the second step the latter compound is decarboxylated to form 4'-phosphopantotheine.</text>
</comment>
<comment type="cofactor">
    <cofactor evidence="3">
        <name>Mg(2+)</name>
        <dbReference type="ChEBI" id="CHEBI:18420"/>
    </cofactor>
</comment>
<dbReference type="AlphaFoldDB" id="A0A6N7XM45"/>
<dbReference type="InterPro" id="IPR036551">
    <property type="entry name" value="Flavin_trans-like"/>
</dbReference>
<keyword evidence="3" id="KW-0479">Metal-binding</keyword>
<dbReference type="UniPathway" id="UPA00241">
    <property type="reaction ID" value="UER00353"/>
</dbReference>
<evidence type="ECO:0000256" key="3">
    <source>
        <dbReference type="HAMAP-Rule" id="MF_02225"/>
    </source>
</evidence>
<feature type="domain" description="DNA/pantothenate metabolism flavoprotein C-terminal" evidence="6">
    <location>
        <begin position="186"/>
        <end position="391"/>
    </location>
</feature>
<evidence type="ECO:0000256" key="2">
    <source>
        <dbReference type="ARBA" id="ARBA00023239"/>
    </source>
</evidence>
<dbReference type="GO" id="GO:0071513">
    <property type="term" value="C:phosphopantothenoylcysteine decarboxylase complex"/>
    <property type="evidence" value="ECO:0007669"/>
    <property type="project" value="TreeGrafter"/>
</dbReference>
<name>A0A6N7XM45_9FIRM</name>
<feature type="binding site" evidence="3">
    <location>
        <position position="341"/>
    </location>
    <ligand>
        <name>CTP</name>
        <dbReference type="ChEBI" id="CHEBI:37563"/>
    </ligand>
</feature>
<reference evidence="7 8" key="1">
    <citation type="submission" date="2019-08" db="EMBL/GenBank/DDBJ databases">
        <title>In-depth cultivation of the pig gut microbiome towards novel bacterial diversity and tailored functional studies.</title>
        <authorList>
            <person name="Wylensek D."/>
            <person name="Hitch T.C.A."/>
            <person name="Clavel T."/>
        </authorList>
    </citation>
    <scope>NUCLEOTIDE SEQUENCE [LARGE SCALE GENOMIC DNA]</scope>
    <source>
        <strain evidence="7 8">WCA-MUC-591-APC-4B</strain>
    </source>
</reference>
<protein>
    <recommendedName>
        <fullName evidence="3">Coenzyme A biosynthesis bifunctional protein CoaBC</fullName>
    </recommendedName>
    <alternativeName>
        <fullName evidence="3">DNA/pantothenate metabolism flavoprotein</fullName>
    </alternativeName>
    <alternativeName>
        <fullName evidence="3">Phosphopantothenoylcysteine synthetase/decarboxylase</fullName>
        <shortName evidence="3">PPCS-PPCDC</shortName>
    </alternativeName>
    <domain>
        <recommendedName>
            <fullName evidence="3">Phosphopantothenoylcysteine decarboxylase</fullName>
            <shortName evidence="3">PPC decarboxylase</shortName>
            <shortName evidence="3">PPC-DC</shortName>
            <ecNumber evidence="3">4.1.1.36</ecNumber>
        </recommendedName>
        <alternativeName>
            <fullName evidence="3">CoaC</fullName>
        </alternativeName>
    </domain>
    <domain>
        <recommendedName>
            <fullName evidence="3">Phosphopantothenate--cysteine ligase</fullName>
            <ecNumber evidence="3">6.3.2.5</ecNumber>
        </recommendedName>
        <alternativeName>
            <fullName evidence="3">CoaB</fullName>
        </alternativeName>
        <alternativeName>
            <fullName evidence="3">Phosphopantothenoylcysteine synthetase</fullName>
            <shortName evidence="3">PPC synthetase</shortName>
            <shortName evidence="3">PPC-S</shortName>
        </alternativeName>
    </domain>
</protein>
<dbReference type="InterPro" id="IPR003382">
    <property type="entry name" value="Flavoprotein"/>
</dbReference>
<dbReference type="GO" id="GO:0015937">
    <property type="term" value="P:coenzyme A biosynthetic process"/>
    <property type="evidence" value="ECO:0007669"/>
    <property type="project" value="UniProtKB-UniRule"/>
</dbReference>
<dbReference type="Gene3D" id="3.40.50.1950">
    <property type="entry name" value="Flavin prenyltransferase-like"/>
    <property type="match status" value="1"/>
</dbReference>
<comment type="similarity">
    <text evidence="3 4">In the C-terminal section; belongs to the PPC synthetase family.</text>
</comment>
<feature type="region of interest" description="Phosphopantothenate--cysteine ligase" evidence="3">
    <location>
        <begin position="190"/>
        <end position="399"/>
    </location>
</feature>